<accession>A0A0F3IQG4</accession>
<keyword evidence="8" id="KW-0378">Hydrolase</keyword>
<evidence type="ECO:0000256" key="11">
    <source>
        <dbReference type="ARBA" id="ARBA00031693"/>
    </source>
</evidence>
<dbReference type="EC" id="3.1.3.3" evidence="4"/>
<keyword evidence="6" id="KW-0028">Amino-acid biosynthesis</keyword>
<evidence type="ECO:0000256" key="8">
    <source>
        <dbReference type="ARBA" id="ARBA00022801"/>
    </source>
</evidence>
<dbReference type="Gene3D" id="3.40.50.1000">
    <property type="entry name" value="HAD superfamily/HAD-like"/>
    <property type="match status" value="1"/>
</dbReference>
<dbReference type="NCBIfam" id="TIGR01488">
    <property type="entry name" value="HAD-SF-IB"/>
    <property type="match status" value="1"/>
</dbReference>
<keyword evidence="7" id="KW-0479">Metal-binding</keyword>
<evidence type="ECO:0000256" key="5">
    <source>
        <dbReference type="ARBA" id="ARBA00015196"/>
    </source>
</evidence>
<dbReference type="GO" id="GO:0005737">
    <property type="term" value="C:cytoplasm"/>
    <property type="evidence" value="ECO:0007669"/>
    <property type="project" value="TreeGrafter"/>
</dbReference>
<dbReference type="OrthoDB" id="9792539at2"/>
<keyword evidence="15" id="KW-1185">Reference proteome</keyword>
<sequence>MPFTLVLSSAPTTPAVTDALVAEAISVANLHGSAVRWLVPGVAADIVTSQPIDLARLRAALADKPVDANLVETAGRRKLLLVADMESTLIENEMLDDLAADIGIGPQIAAITEKSMRGEVDFATSVRERVALLADLPVAIMDTCAARIRLMPGAKSLIATMAHHGAHCVIATGGFGYFADPVAKTLGCHAVHCNHLELTGSGERRLTGRLIEPIFDRAAKRRTLESVALQRGLPLSATLAVGDGANDLDMLSVAGFGVAFRAKPIVAAAAHLSLNHSDLTGLLFLQGYPAEEILEG</sequence>
<dbReference type="NCBIfam" id="TIGR00338">
    <property type="entry name" value="serB"/>
    <property type="match status" value="1"/>
</dbReference>
<keyword evidence="9" id="KW-0460">Magnesium</keyword>
<dbReference type="InterPro" id="IPR050582">
    <property type="entry name" value="HAD-like_SerB"/>
</dbReference>
<keyword evidence="10" id="KW-0718">Serine biosynthesis</keyword>
<dbReference type="InterPro" id="IPR004469">
    <property type="entry name" value="PSP"/>
</dbReference>
<gene>
    <name evidence="14" type="ORF">VZ95_14375</name>
</gene>
<dbReference type="SUPFAM" id="SSF56784">
    <property type="entry name" value="HAD-like"/>
    <property type="match status" value="1"/>
</dbReference>
<evidence type="ECO:0000313" key="15">
    <source>
        <dbReference type="Proteomes" id="UP000033774"/>
    </source>
</evidence>
<dbReference type="GO" id="GO:0000287">
    <property type="term" value="F:magnesium ion binding"/>
    <property type="evidence" value="ECO:0007669"/>
    <property type="project" value="TreeGrafter"/>
</dbReference>
<dbReference type="UniPathway" id="UPA00135">
    <property type="reaction ID" value="UER00198"/>
</dbReference>
<dbReference type="GO" id="GO:0006564">
    <property type="term" value="P:L-serine biosynthetic process"/>
    <property type="evidence" value="ECO:0007669"/>
    <property type="project" value="UniProtKB-KW"/>
</dbReference>
<protein>
    <recommendedName>
        <fullName evidence="5">Phosphoserine phosphatase</fullName>
        <ecNumber evidence="4">3.1.3.3</ecNumber>
    </recommendedName>
    <alternativeName>
        <fullName evidence="11">O-phosphoserine phosphohydrolase</fullName>
    </alternativeName>
</protein>
<evidence type="ECO:0000256" key="2">
    <source>
        <dbReference type="ARBA" id="ARBA00005135"/>
    </source>
</evidence>
<comment type="similarity">
    <text evidence="3">Belongs to the HAD-like hydrolase superfamily. SerB family.</text>
</comment>
<dbReference type="SFLD" id="SFLDG01137">
    <property type="entry name" value="C1.6.1:_Phosphoserine_Phosphat"/>
    <property type="match status" value="1"/>
</dbReference>
<dbReference type="InterPro" id="IPR023214">
    <property type="entry name" value="HAD_sf"/>
</dbReference>
<dbReference type="SFLD" id="SFLDS00003">
    <property type="entry name" value="Haloacid_Dehalogenase"/>
    <property type="match status" value="1"/>
</dbReference>
<dbReference type="Proteomes" id="UP000033774">
    <property type="component" value="Unassembled WGS sequence"/>
</dbReference>
<evidence type="ECO:0000256" key="9">
    <source>
        <dbReference type="ARBA" id="ARBA00022842"/>
    </source>
</evidence>
<name>A0A0F3IQG4_9PROT</name>
<comment type="caution">
    <text evidence="14">The sequence shown here is derived from an EMBL/GenBank/DDBJ whole genome shotgun (WGS) entry which is preliminary data.</text>
</comment>
<dbReference type="GO" id="GO:0036424">
    <property type="term" value="F:L-phosphoserine phosphatase activity"/>
    <property type="evidence" value="ECO:0007669"/>
    <property type="project" value="InterPro"/>
</dbReference>
<dbReference type="InterPro" id="IPR036412">
    <property type="entry name" value="HAD-like_sf"/>
</dbReference>
<comment type="pathway">
    <text evidence="2">Amino-acid biosynthesis; L-serine biosynthesis; L-serine from 3-phospho-D-glycerate: step 3/3.</text>
</comment>
<dbReference type="PANTHER" id="PTHR43344:SF2">
    <property type="entry name" value="PHOSPHOSERINE PHOSPHATASE"/>
    <property type="match status" value="1"/>
</dbReference>
<evidence type="ECO:0000256" key="1">
    <source>
        <dbReference type="ARBA" id="ARBA00001946"/>
    </source>
</evidence>
<comment type="cofactor">
    <cofactor evidence="1">
        <name>Mg(2+)</name>
        <dbReference type="ChEBI" id="CHEBI:18420"/>
    </cofactor>
</comment>
<comment type="catalytic activity">
    <reaction evidence="12">
        <text>O-phospho-L-serine + H2O = L-serine + phosphate</text>
        <dbReference type="Rhea" id="RHEA:21208"/>
        <dbReference type="ChEBI" id="CHEBI:15377"/>
        <dbReference type="ChEBI" id="CHEBI:33384"/>
        <dbReference type="ChEBI" id="CHEBI:43474"/>
        <dbReference type="ChEBI" id="CHEBI:57524"/>
        <dbReference type="EC" id="3.1.3.3"/>
    </reaction>
</comment>
<proteinExistence type="inferred from homology"/>
<evidence type="ECO:0000256" key="13">
    <source>
        <dbReference type="ARBA" id="ARBA00048523"/>
    </source>
</evidence>
<evidence type="ECO:0000256" key="12">
    <source>
        <dbReference type="ARBA" id="ARBA00048138"/>
    </source>
</evidence>
<dbReference type="RefSeq" id="WP_045776469.1">
    <property type="nucleotide sequence ID" value="NZ_LAJY01000399.1"/>
</dbReference>
<reference evidence="14 15" key="1">
    <citation type="submission" date="2015-03" db="EMBL/GenBank/DDBJ databases">
        <title>Draft genome sequence of Elstera litoralis.</title>
        <authorList>
            <person name="Rahalkar M.C."/>
            <person name="Dhakephalkar P.K."/>
            <person name="Pore S.D."/>
            <person name="Arora P."/>
            <person name="Kapse N.G."/>
            <person name="Pandit P.S."/>
        </authorList>
    </citation>
    <scope>NUCLEOTIDE SEQUENCE [LARGE SCALE GENOMIC DNA]</scope>
    <source>
        <strain evidence="14 15">Dia-1</strain>
    </source>
</reference>
<evidence type="ECO:0000256" key="3">
    <source>
        <dbReference type="ARBA" id="ARBA00009184"/>
    </source>
</evidence>
<evidence type="ECO:0000256" key="4">
    <source>
        <dbReference type="ARBA" id="ARBA00012640"/>
    </source>
</evidence>
<evidence type="ECO:0000313" key="14">
    <source>
        <dbReference type="EMBL" id="KJV08971.1"/>
    </source>
</evidence>
<evidence type="ECO:0000256" key="7">
    <source>
        <dbReference type="ARBA" id="ARBA00022723"/>
    </source>
</evidence>
<evidence type="ECO:0000256" key="6">
    <source>
        <dbReference type="ARBA" id="ARBA00022605"/>
    </source>
</evidence>
<dbReference type="PATRIC" id="fig|552518.3.peg.2631"/>
<comment type="catalytic activity">
    <reaction evidence="13">
        <text>O-phospho-D-serine + H2O = D-serine + phosphate</text>
        <dbReference type="Rhea" id="RHEA:24873"/>
        <dbReference type="ChEBI" id="CHEBI:15377"/>
        <dbReference type="ChEBI" id="CHEBI:35247"/>
        <dbReference type="ChEBI" id="CHEBI:43474"/>
        <dbReference type="ChEBI" id="CHEBI:58680"/>
        <dbReference type="EC" id="3.1.3.3"/>
    </reaction>
</comment>
<dbReference type="Pfam" id="PF12710">
    <property type="entry name" value="HAD"/>
    <property type="match status" value="1"/>
</dbReference>
<dbReference type="SFLD" id="SFLDF00029">
    <property type="entry name" value="phosphoserine_phosphatase"/>
    <property type="match status" value="1"/>
</dbReference>
<dbReference type="PANTHER" id="PTHR43344">
    <property type="entry name" value="PHOSPHOSERINE PHOSPHATASE"/>
    <property type="match status" value="1"/>
</dbReference>
<dbReference type="EMBL" id="LAJY01000399">
    <property type="protein sequence ID" value="KJV08971.1"/>
    <property type="molecule type" value="Genomic_DNA"/>
</dbReference>
<dbReference type="SFLD" id="SFLDG01136">
    <property type="entry name" value="C1.6:_Phosphoserine_Phosphatas"/>
    <property type="match status" value="1"/>
</dbReference>
<organism evidence="14 15">
    <name type="scientific">Elstera litoralis</name>
    <dbReference type="NCBI Taxonomy" id="552518"/>
    <lineage>
        <taxon>Bacteria</taxon>
        <taxon>Pseudomonadati</taxon>
        <taxon>Pseudomonadota</taxon>
        <taxon>Alphaproteobacteria</taxon>
        <taxon>Rhodospirillales</taxon>
        <taxon>Rhodospirillaceae</taxon>
        <taxon>Elstera</taxon>
    </lineage>
</organism>
<evidence type="ECO:0000256" key="10">
    <source>
        <dbReference type="ARBA" id="ARBA00023299"/>
    </source>
</evidence>
<dbReference type="AlphaFoldDB" id="A0A0F3IQG4"/>